<evidence type="ECO:0000259" key="10">
    <source>
        <dbReference type="SMART" id="SM00911"/>
    </source>
</evidence>
<dbReference type="GO" id="GO:0005524">
    <property type="term" value="F:ATP binding"/>
    <property type="evidence" value="ECO:0007669"/>
    <property type="project" value="UniProtKB-KW"/>
</dbReference>
<accession>A0A327KXX6</accession>
<feature type="region of interest" description="Disordered" evidence="8">
    <location>
        <begin position="309"/>
        <end position="329"/>
    </location>
</feature>
<reference evidence="11 12" key="1">
    <citation type="submission" date="2017-07" db="EMBL/GenBank/DDBJ databases">
        <title>Draft Genome Sequences of Select Purple Nonsulfur Bacteria.</title>
        <authorList>
            <person name="Lasarre B."/>
            <person name="Mckinlay J.B."/>
        </authorList>
    </citation>
    <scope>NUCLEOTIDE SEQUENCE [LARGE SCALE GENOMIC DNA]</scope>
    <source>
        <strain evidence="11 12">DSM 5909</strain>
    </source>
</reference>
<evidence type="ECO:0000256" key="5">
    <source>
        <dbReference type="ARBA" id="ARBA00022741"/>
    </source>
</evidence>
<keyword evidence="7" id="KW-0067">ATP-binding</keyword>
<evidence type="ECO:0000256" key="1">
    <source>
        <dbReference type="ARBA" id="ARBA00000085"/>
    </source>
</evidence>
<dbReference type="EMBL" id="NPEX01000117">
    <property type="protein sequence ID" value="RAI42926.1"/>
    <property type="molecule type" value="Genomic_DNA"/>
</dbReference>
<feature type="transmembrane region" description="Helical" evidence="9">
    <location>
        <begin position="16"/>
        <end position="34"/>
    </location>
</feature>
<dbReference type="GO" id="GO:0004673">
    <property type="term" value="F:protein histidine kinase activity"/>
    <property type="evidence" value="ECO:0007669"/>
    <property type="project" value="UniProtKB-EC"/>
</dbReference>
<keyword evidence="9" id="KW-0472">Membrane</keyword>
<feature type="domain" description="Signal transduction histidine kinase HWE region" evidence="10">
    <location>
        <begin position="129"/>
        <end position="206"/>
    </location>
</feature>
<dbReference type="SMART" id="SM00911">
    <property type="entry name" value="HWE_HK"/>
    <property type="match status" value="1"/>
</dbReference>
<evidence type="ECO:0000256" key="6">
    <source>
        <dbReference type="ARBA" id="ARBA00022777"/>
    </source>
</evidence>
<dbReference type="Proteomes" id="UP000249130">
    <property type="component" value="Unassembled WGS sequence"/>
</dbReference>
<feature type="transmembrane region" description="Helical" evidence="9">
    <location>
        <begin position="90"/>
        <end position="109"/>
    </location>
</feature>
<evidence type="ECO:0000256" key="7">
    <source>
        <dbReference type="ARBA" id="ARBA00022840"/>
    </source>
</evidence>
<evidence type="ECO:0000256" key="9">
    <source>
        <dbReference type="SAM" id="Phobius"/>
    </source>
</evidence>
<dbReference type="OrthoDB" id="341208at2"/>
<dbReference type="InterPro" id="IPR036890">
    <property type="entry name" value="HATPase_C_sf"/>
</dbReference>
<keyword evidence="3" id="KW-0597">Phosphoprotein</keyword>
<dbReference type="Gene3D" id="3.30.565.10">
    <property type="entry name" value="Histidine kinase-like ATPase, C-terminal domain"/>
    <property type="match status" value="1"/>
</dbReference>
<evidence type="ECO:0000256" key="2">
    <source>
        <dbReference type="ARBA" id="ARBA00012438"/>
    </source>
</evidence>
<name>A0A327KXX6_9BRAD</name>
<dbReference type="PANTHER" id="PTHR41523">
    <property type="entry name" value="TWO-COMPONENT SYSTEM SENSOR PROTEIN"/>
    <property type="match status" value="1"/>
</dbReference>
<feature type="transmembrane region" description="Helical" evidence="9">
    <location>
        <begin position="46"/>
        <end position="78"/>
    </location>
</feature>
<dbReference type="SUPFAM" id="SSF55874">
    <property type="entry name" value="ATPase domain of HSP90 chaperone/DNA topoisomerase II/histidine kinase"/>
    <property type="match status" value="1"/>
</dbReference>
<keyword evidence="9" id="KW-1133">Transmembrane helix</keyword>
<keyword evidence="12" id="KW-1185">Reference proteome</keyword>
<dbReference type="PANTHER" id="PTHR41523:SF7">
    <property type="entry name" value="HISTIDINE KINASE"/>
    <property type="match status" value="1"/>
</dbReference>
<dbReference type="InterPro" id="IPR011102">
    <property type="entry name" value="Sig_transdc_His_kinase_HWE"/>
</dbReference>
<organism evidence="11 12">
    <name type="scientific">Rhodoplanes roseus</name>
    <dbReference type="NCBI Taxonomy" id="29409"/>
    <lineage>
        <taxon>Bacteria</taxon>
        <taxon>Pseudomonadati</taxon>
        <taxon>Pseudomonadota</taxon>
        <taxon>Alphaproteobacteria</taxon>
        <taxon>Hyphomicrobiales</taxon>
        <taxon>Nitrobacteraceae</taxon>
        <taxon>Rhodoplanes</taxon>
    </lineage>
</organism>
<comment type="caution">
    <text evidence="11">The sequence shown here is derived from an EMBL/GenBank/DDBJ whole genome shotgun (WGS) entry which is preliminary data.</text>
</comment>
<evidence type="ECO:0000313" key="12">
    <source>
        <dbReference type="Proteomes" id="UP000249130"/>
    </source>
</evidence>
<comment type="catalytic activity">
    <reaction evidence="1">
        <text>ATP + protein L-histidine = ADP + protein N-phospho-L-histidine.</text>
        <dbReference type="EC" id="2.7.13.3"/>
    </reaction>
</comment>
<keyword evidence="6" id="KW-0418">Kinase</keyword>
<protein>
    <recommendedName>
        <fullName evidence="2">histidine kinase</fullName>
        <ecNumber evidence="2">2.7.13.3</ecNumber>
    </recommendedName>
</protein>
<evidence type="ECO:0000313" key="11">
    <source>
        <dbReference type="EMBL" id="RAI42926.1"/>
    </source>
</evidence>
<dbReference type="EC" id="2.7.13.3" evidence="2"/>
<keyword evidence="4" id="KW-0808">Transferase</keyword>
<sequence length="329" mass="35206">MLRSPTLVVTTGSRCAYLISALLVCTGFLIRWGLGLLHPDIPPYITAFPVVFLAGAIGGVGPGILAGAGSGLLIWWAILPFGELNPGQQIGLGMYALSSAVLIAAAHYYRRLMKRLEDEQRFRELVVRELSHRLKNKVATIGAIIAFQLRDTPLIREEILGRLQALAGADDLIASTQGSGAALSDIVALELGPYFPVSRASVEGPEIRFPAKLALAMALMVHELVTNAAKYGALSVPTGRIAIRWTLNQAGLVIDWTEQDGPPVRAPTRKGFGMRLLANSLEQFDGTVSIDFSEAGLRCRIALPDPSSPAAARWLDPSTEAAPKTSFSA</sequence>
<evidence type="ECO:0000256" key="4">
    <source>
        <dbReference type="ARBA" id="ARBA00022679"/>
    </source>
</evidence>
<gene>
    <name evidence="11" type="ORF">CH341_16970</name>
</gene>
<proteinExistence type="predicted"/>
<evidence type="ECO:0000256" key="8">
    <source>
        <dbReference type="SAM" id="MobiDB-lite"/>
    </source>
</evidence>
<dbReference type="Pfam" id="PF07536">
    <property type="entry name" value="HWE_HK"/>
    <property type="match status" value="1"/>
</dbReference>
<keyword evidence="5" id="KW-0547">Nucleotide-binding</keyword>
<keyword evidence="9" id="KW-0812">Transmembrane</keyword>
<evidence type="ECO:0000256" key="3">
    <source>
        <dbReference type="ARBA" id="ARBA00022553"/>
    </source>
</evidence>
<dbReference type="AlphaFoldDB" id="A0A327KXX6"/>